<proteinExistence type="predicted"/>
<protein>
    <recommendedName>
        <fullName evidence="3">HNH endonuclease</fullName>
    </recommendedName>
</protein>
<keyword evidence="2" id="KW-1185">Reference proteome</keyword>
<reference evidence="1 2" key="1">
    <citation type="journal article" date="2019" name="Emerg. Microbes Infect.">
        <title>Comprehensive subspecies identification of 175 nontuberculous mycobacteria species based on 7547 genomic profiles.</title>
        <authorList>
            <person name="Matsumoto Y."/>
            <person name="Kinjo T."/>
            <person name="Motooka D."/>
            <person name="Nabeya D."/>
            <person name="Jung N."/>
            <person name="Uechi K."/>
            <person name="Horii T."/>
            <person name="Iida T."/>
            <person name="Fujita J."/>
            <person name="Nakamura S."/>
        </authorList>
    </citation>
    <scope>NUCLEOTIDE SEQUENCE [LARGE SCALE GENOMIC DNA]</scope>
    <source>
        <strain evidence="1 2">JCM 18565</strain>
    </source>
</reference>
<organism evidence="1 2">
    <name type="scientific">Mycobacterium paragordonae</name>
    <dbReference type="NCBI Taxonomy" id="1389713"/>
    <lineage>
        <taxon>Bacteria</taxon>
        <taxon>Bacillati</taxon>
        <taxon>Actinomycetota</taxon>
        <taxon>Actinomycetes</taxon>
        <taxon>Mycobacteriales</taxon>
        <taxon>Mycobacteriaceae</taxon>
        <taxon>Mycobacterium</taxon>
    </lineage>
</organism>
<comment type="caution">
    <text evidence="1">The sequence shown here is derived from an EMBL/GenBank/DDBJ whole genome shotgun (WGS) entry which is preliminary data.</text>
</comment>
<dbReference type="RefSeq" id="WP_162951690.1">
    <property type="nucleotide sequence ID" value="NZ_BLKX01000003.1"/>
</dbReference>
<dbReference type="EMBL" id="BLKX01000003">
    <property type="protein sequence ID" value="GFG83210.1"/>
    <property type="molecule type" value="Genomic_DNA"/>
</dbReference>
<evidence type="ECO:0008006" key="3">
    <source>
        <dbReference type="Google" id="ProtNLM"/>
    </source>
</evidence>
<accession>A0ABQ1CG34</accession>
<dbReference type="Proteomes" id="UP000465240">
    <property type="component" value="Unassembled WGS sequence"/>
</dbReference>
<name>A0ABQ1CG34_9MYCO</name>
<evidence type="ECO:0000313" key="1">
    <source>
        <dbReference type="EMBL" id="GFG83210.1"/>
    </source>
</evidence>
<sequence>MDNTAQEVGTLLLNMALDAPPPATVPDALPPVAGPLDAAYAALVSAINSDDQLNDAACKAMWQARQTLTSQAILEKL</sequence>
<gene>
    <name evidence="1" type="ORF">MPRG_64860</name>
</gene>
<evidence type="ECO:0000313" key="2">
    <source>
        <dbReference type="Proteomes" id="UP000465240"/>
    </source>
</evidence>